<sequence length="264" mass="26902">MAASMSPHHLHMPPTQSRPRSIAHGSKPATAIRAACLRPPLHAPVRSASSSEPPAKSQSAAAVLLPPRAAASHRAGYASPGPPVSCRTARAATGPRSWSCLGMLSCGGAVRQIQGCTTGGGATTRGCFGQQRARERAPVASRRRGRRPGAGTDAGEASVGRMGSGGALPGCGIRPLAGAMGRARGSCVVVLGFRVRSDAAGSGRPGGRRGAAGVGLESWPELEKKKRERGGLQGGAMVAPTGGSHYQFSHQNAIKSHISAQEYN</sequence>
<evidence type="ECO:0000313" key="3">
    <source>
        <dbReference type="EnsemblPlants" id="PNT77620"/>
    </source>
</evidence>
<keyword evidence="4" id="KW-1185">Reference proteome</keyword>
<evidence type="ECO:0000313" key="2">
    <source>
        <dbReference type="EMBL" id="PNT77620.1"/>
    </source>
</evidence>
<dbReference type="EMBL" id="CM000880">
    <property type="protein sequence ID" value="PNT77621.1"/>
    <property type="molecule type" value="Genomic_DNA"/>
</dbReference>
<dbReference type="AlphaFoldDB" id="A0A2K2DTL2"/>
<feature type="region of interest" description="Disordered" evidence="1">
    <location>
        <begin position="1"/>
        <end position="60"/>
    </location>
</feature>
<reference evidence="2" key="2">
    <citation type="submission" date="2017-06" db="EMBL/GenBank/DDBJ databases">
        <title>WGS assembly of Brachypodium distachyon.</title>
        <authorList>
            <consortium name="The International Brachypodium Initiative"/>
            <person name="Lucas S."/>
            <person name="Harmon-Smith M."/>
            <person name="Lail K."/>
            <person name="Tice H."/>
            <person name="Grimwood J."/>
            <person name="Bruce D."/>
            <person name="Barry K."/>
            <person name="Shu S."/>
            <person name="Lindquist E."/>
            <person name="Wang M."/>
            <person name="Pitluck S."/>
            <person name="Vogel J.P."/>
            <person name="Garvin D.F."/>
            <person name="Mockler T.C."/>
            <person name="Schmutz J."/>
            <person name="Rokhsar D."/>
            <person name="Bevan M.W."/>
        </authorList>
    </citation>
    <scope>NUCLEOTIDE SEQUENCE</scope>
    <source>
        <strain evidence="2">Bd21</strain>
    </source>
</reference>
<reference evidence="2 3" key="1">
    <citation type="journal article" date="2010" name="Nature">
        <title>Genome sequencing and analysis of the model grass Brachypodium distachyon.</title>
        <authorList>
            <consortium name="International Brachypodium Initiative"/>
        </authorList>
    </citation>
    <scope>NUCLEOTIDE SEQUENCE [LARGE SCALE GENOMIC DNA]</scope>
    <source>
        <strain evidence="2 3">Bd21</strain>
    </source>
</reference>
<name>A0A2K2DTL2_BRADI</name>
<gene>
    <name evidence="2" type="ORF">BRADI_1g66116v3</name>
</gene>
<evidence type="ECO:0000256" key="1">
    <source>
        <dbReference type="SAM" id="MobiDB-lite"/>
    </source>
</evidence>
<organism evidence="2">
    <name type="scientific">Brachypodium distachyon</name>
    <name type="common">Purple false brome</name>
    <name type="synonym">Trachynia distachya</name>
    <dbReference type="NCBI Taxonomy" id="15368"/>
    <lineage>
        <taxon>Eukaryota</taxon>
        <taxon>Viridiplantae</taxon>
        <taxon>Streptophyta</taxon>
        <taxon>Embryophyta</taxon>
        <taxon>Tracheophyta</taxon>
        <taxon>Spermatophyta</taxon>
        <taxon>Magnoliopsida</taxon>
        <taxon>Liliopsida</taxon>
        <taxon>Poales</taxon>
        <taxon>Poaceae</taxon>
        <taxon>BOP clade</taxon>
        <taxon>Pooideae</taxon>
        <taxon>Stipodae</taxon>
        <taxon>Brachypodieae</taxon>
        <taxon>Brachypodium</taxon>
    </lineage>
</organism>
<dbReference type="EMBL" id="CM000880">
    <property type="protein sequence ID" value="PNT77620.1"/>
    <property type="molecule type" value="Genomic_DNA"/>
</dbReference>
<dbReference type="Gramene" id="PNT77620">
    <property type="protein sequence ID" value="PNT77620"/>
    <property type="gene ID" value="BRADI_1g66116v3"/>
</dbReference>
<dbReference type="EnsemblPlants" id="PNT77620">
    <property type="protein sequence ID" value="PNT77620"/>
    <property type="gene ID" value="BRADI_1g66116v3"/>
</dbReference>
<proteinExistence type="predicted"/>
<dbReference type="Proteomes" id="UP000008810">
    <property type="component" value="Chromosome 1"/>
</dbReference>
<dbReference type="EnsemblPlants" id="PNT77621">
    <property type="protein sequence ID" value="PNT77621"/>
    <property type="gene ID" value="BRADI_1g66116v3"/>
</dbReference>
<accession>A0A2K2DTL2</accession>
<dbReference type="Gramene" id="PNT77621">
    <property type="protein sequence ID" value="PNT77621"/>
    <property type="gene ID" value="BRADI_1g66116v3"/>
</dbReference>
<protein>
    <submittedName>
        <fullName evidence="2 3">Uncharacterized protein</fullName>
    </submittedName>
</protein>
<dbReference type="InParanoid" id="A0A2K2DTL2"/>
<feature type="compositionally biased region" description="Polar residues" evidence="1">
    <location>
        <begin position="47"/>
        <end position="59"/>
    </location>
</feature>
<feature type="region of interest" description="Disordered" evidence="1">
    <location>
        <begin position="130"/>
        <end position="161"/>
    </location>
</feature>
<evidence type="ECO:0000313" key="4">
    <source>
        <dbReference type="Proteomes" id="UP000008810"/>
    </source>
</evidence>
<reference evidence="3" key="3">
    <citation type="submission" date="2018-08" db="UniProtKB">
        <authorList>
            <consortium name="EnsemblPlants"/>
        </authorList>
    </citation>
    <scope>IDENTIFICATION</scope>
    <source>
        <strain evidence="3">cv. Bd21</strain>
    </source>
</reference>